<name>A0A562P9K8_9HYPH</name>
<keyword evidence="1" id="KW-0732">Signal</keyword>
<proteinExistence type="predicted"/>
<dbReference type="Proteomes" id="UP000317122">
    <property type="component" value="Unassembled WGS sequence"/>
</dbReference>
<dbReference type="EMBL" id="VLKT01000005">
    <property type="protein sequence ID" value="TWI41079.1"/>
    <property type="molecule type" value="Genomic_DNA"/>
</dbReference>
<feature type="chain" id="PRO_5022115974" description="KTSC domain-containing protein" evidence="1">
    <location>
        <begin position="24"/>
        <end position="106"/>
    </location>
</feature>
<reference evidence="2 3" key="1">
    <citation type="journal article" date="2015" name="Stand. Genomic Sci.">
        <title>Genomic Encyclopedia of Bacterial and Archaeal Type Strains, Phase III: the genomes of soil and plant-associated and newly described type strains.</title>
        <authorList>
            <person name="Whitman W.B."/>
            <person name="Woyke T."/>
            <person name="Klenk H.P."/>
            <person name="Zhou Y."/>
            <person name="Lilburn T.G."/>
            <person name="Beck B.J."/>
            <person name="De Vos P."/>
            <person name="Vandamme P."/>
            <person name="Eisen J.A."/>
            <person name="Garrity G."/>
            <person name="Hugenholtz P."/>
            <person name="Kyrpides N.C."/>
        </authorList>
    </citation>
    <scope>NUCLEOTIDE SEQUENCE [LARGE SCALE GENOMIC DNA]</scope>
    <source>
        <strain evidence="2 3">CGMCC 1.2546</strain>
    </source>
</reference>
<gene>
    <name evidence="2" type="ORF">IQ26_01015</name>
</gene>
<sequence>MKFRKLCCVAVLVPTFLASEARATDYLFHVSCQNANLVVEWKTGDIDPGREFLRVSTGTKYPNCMVSDYNQARDGNLPREKYEHVAGVIAGIPLIGSVICYFFGCG</sequence>
<accession>A0A562P9K8</accession>
<keyword evidence="3" id="KW-1185">Reference proteome</keyword>
<dbReference type="AlphaFoldDB" id="A0A562P9K8"/>
<comment type="caution">
    <text evidence="2">The sequence shown here is derived from an EMBL/GenBank/DDBJ whole genome shotgun (WGS) entry which is preliminary data.</text>
</comment>
<evidence type="ECO:0000313" key="3">
    <source>
        <dbReference type="Proteomes" id="UP000317122"/>
    </source>
</evidence>
<organism evidence="2 3">
    <name type="scientific">Mesorhizobium tianshanense</name>
    <dbReference type="NCBI Taxonomy" id="39844"/>
    <lineage>
        <taxon>Bacteria</taxon>
        <taxon>Pseudomonadati</taxon>
        <taxon>Pseudomonadota</taxon>
        <taxon>Alphaproteobacteria</taxon>
        <taxon>Hyphomicrobiales</taxon>
        <taxon>Phyllobacteriaceae</taxon>
        <taxon>Mesorhizobium</taxon>
    </lineage>
</organism>
<feature type="signal peptide" evidence="1">
    <location>
        <begin position="1"/>
        <end position="23"/>
    </location>
</feature>
<dbReference type="RefSeq" id="WP_145714546.1">
    <property type="nucleotide sequence ID" value="NZ_BSPF01000022.1"/>
</dbReference>
<evidence type="ECO:0000313" key="2">
    <source>
        <dbReference type="EMBL" id="TWI41079.1"/>
    </source>
</evidence>
<protein>
    <recommendedName>
        <fullName evidence="4">KTSC domain-containing protein</fullName>
    </recommendedName>
</protein>
<evidence type="ECO:0008006" key="4">
    <source>
        <dbReference type="Google" id="ProtNLM"/>
    </source>
</evidence>
<evidence type="ECO:0000256" key="1">
    <source>
        <dbReference type="SAM" id="SignalP"/>
    </source>
</evidence>
<dbReference type="OrthoDB" id="8448706at2"/>